<evidence type="ECO:0000259" key="5">
    <source>
        <dbReference type="PROSITE" id="PS50940"/>
    </source>
</evidence>
<feature type="domain" description="Chitin-binding type-2" evidence="5">
    <location>
        <begin position="119"/>
        <end position="167"/>
    </location>
</feature>
<keyword evidence="1" id="KW-0677">Repeat</keyword>
<evidence type="ECO:0000256" key="2">
    <source>
        <dbReference type="ARBA" id="ARBA00023157"/>
    </source>
</evidence>
<name>A0A7I8WFH9_9ANNE</name>
<accession>A0A7I8WFH9</accession>
<keyword evidence="4" id="KW-0732">Signal</keyword>
<dbReference type="Pfam" id="PF00386">
    <property type="entry name" value="C1q"/>
    <property type="match status" value="1"/>
</dbReference>
<dbReference type="Gene3D" id="2.170.140.10">
    <property type="entry name" value="Chitin binding domain"/>
    <property type="match status" value="2"/>
</dbReference>
<dbReference type="SMART" id="SM00209">
    <property type="entry name" value="TSP1"/>
    <property type="match status" value="1"/>
</dbReference>
<keyword evidence="2" id="KW-1015">Disulfide bond</keyword>
<feature type="chain" id="PRO_5029821143" evidence="4">
    <location>
        <begin position="19"/>
        <end position="632"/>
    </location>
</feature>
<dbReference type="PANTHER" id="PTHR22906:SF21">
    <property type="entry name" value="SEMA DOMAIN-CONTAINING PROTEIN"/>
    <property type="match status" value="1"/>
</dbReference>
<dbReference type="SMART" id="SM00494">
    <property type="entry name" value="ChtBD2"/>
    <property type="match status" value="2"/>
</dbReference>
<dbReference type="SUPFAM" id="SSF49842">
    <property type="entry name" value="TNF-like"/>
    <property type="match status" value="2"/>
</dbReference>
<dbReference type="AlphaFoldDB" id="A0A7I8WFH9"/>
<comment type="caution">
    <text evidence="6">The sequence shown here is derived from an EMBL/GenBank/DDBJ whole genome shotgun (WGS) entry which is preliminary data.</text>
</comment>
<dbReference type="Proteomes" id="UP000549394">
    <property type="component" value="Unassembled WGS sequence"/>
</dbReference>
<evidence type="ECO:0000256" key="3">
    <source>
        <dbReference type="SAM" id="MobiDB-lite"/>
    </source>
</evidence>
<dbReference type="PROSITE" id="PS50940">
    <property type="entry name" value="CHIT_BIND_II"/>
    <property type="match status" value="2"/>
</dbReference>
<dbReference type="EMBL" id="CAJFCJ010000110">
    <property type="protein sequence ID" value="CAD5126956.1"/>
    <property type="molecule type" value="Genomic_DNA"/>
</dbReference>
<dbReference type="Pfam" id="PF00090">
    <property type="entry name" value="TSP_1"/>
    <property type="match status" value="1"/>
</dbReference>
<organism evidence="6 7">
    <name type="scientific">Dimorphilus gyrociliatus</name>
    <dbReference type="NCBI Taxonomy" id="2664684"/>
    <lineage>
        <taxon>Eukaryota</taxon>
        <taxon>Metazoa</taxon>
        <taxon>Spiralia</taxon>
        <taxon>Lophotrochozoa</taxon>
        <taxon>Annelida</taxon>
        <taxon>Polychaeta</taxon>
        <taxon>Polychaeta incertae sedis</taxon>
        <taxon>Dinophilidae</taxon>
        <taxon>Dimorphilus</taxon>
    </lineage>
</organism>
<dbReference type="Gene3D" id="2.20.100.10">
    <property type="entry name" value="Thrombospondin type-1 (TSP1) repeat"/>
    <property type="match status" value="1"/>
</dbReference>
<dbReference type="SUPFAM" id="SSF82895">
    <property type="entry name" value="TSP-1 type 1 repeat"/>
    <property type="match status" value="1"/>
</dbReference>
<dbReference type="Pfam" id="PF01607">
    <property type="entry name" value="CBM_14"/>
    <property type="match status" value="1"/>
</dbReference>
<dbReference type="InterPro" id="IPR052065">
    <property type="entry name" value="Compl_asym_regulator"/>
</dbReference>
<dbReference type="InterPro" id="IPR000884">
    <property type="entry name" value="TSP1_rpt"/>
</dbReference>
<gene>
    <name evidence="6" type="ORF">DGYR_LOCUS14172</name>
</gene>
<dbReference type="Gene3D" id="2.60.120.40">
    <property type="match status" value="2"/>
</dbReference>
<sequence length="632" mass="70008">MKFLLFTLAICIFKCVNSNFVCPIDSDQKPIDGAYRDPNICGVYYHCVDGMAFPQQCPPGLHFQLSATPCHFFACVQASQSDCSLTKSPLNKKEDITTGMKDSSLLKSLIQMKVLQTRADECQPNLNSTVASSTDPSLYFNCVNGVAWPQQCPPQFKFNPNFNFDKCLGEICRKSSGGSPPVDGNWSEWSAWSACEPSCGDGLRMRSRLCNNPPPSNGGNDCQGQPSESEPCTNGPCSQGGAAFMVSLTETTNGNAGIMNWTSVNLNSDDMFNQETNDVTIKTAGLYFFSMVATTTSGNVINMATERTGLSIGISRAAYENADGPETMSRSGLFVLTPVFKPQMKLKTPTSLYSTADGRETSWLGFNYKSDSYLFCGSNKRLPTGFVKWPIVSAMKGFRENSILSQFRVELAGLYFINAGMLYGFTHSDYYRIGKLAVQVLRNNELFATPLEFSASIQNRLGTEQFTRSNLVSLQQGDVLTAKVTLPILGASGPLAGVNTETYMGAFKMNEALAYFQATRTDSTCNEFRRVNLKDINDSTASWNATRNEFVVKNEGIYFIEFTFEKYHNSKLDLRMFLNNERVAVSMKHSILGRNTLFSRTLLLSLKENDKIHWENYGCISEQAFVTIIQTS</sequence>
<feature type="signal peptide" evidence="4">
    <location>
        <begin position="1"/>
        <end position="18"/>
    </location>
</feature>
<dbReference type="InterPro" id="IPR001073">
    <property type="entry name" value="C1q_dom"/>
</dbReference>
<dbReference type="PANTHER" id="PTHR22906">
    <property type="entry name" value="PROPERDIN"/>
    <property type="match status" value="1"/>
</dbReference>
<dbReference type="InterPro" id="IPR002557">
    <property type="entry name" value="Chitin-bd_dom"/>
</dbReference>
<dbReference type="GO" id="GO:0008061">
    <property type="term" value="F:chitin binding"/>
    <property type="evidence" value="ECO:0007669"/>
    <property type="project" value="InterPro"/>
</dbReference>
<evidence type="ECO:0000313" key="7">
    <source>
        <dbReference type="Proteomes" id="UP000549394"/>
    </source>
</evidence>
<dbReference type="PRINTS" id="PR01705">
    <property type="entry name" value="TSP1REPEAT"/>
</dbReference>
<keyword evidence="7" id="KW-1185">Reference proteome</keyword>
<dbReference type="SUPFAM" id="SSF57625">
    <property type="entry name" value="Invertebrate chitin-binding proteins"/>
    <property type="match status" value="2"/>
</dbReference>
<feature type="region of interest" description="Disordered" evidence="3">
    <location>
        <begin position="215"/>
        <end position="234"/>
    </location>
</feature>
<dbReference type="InterPro" id="IPR036508">
    <property type="entry name" value="Chitin-bd_dom_sf"/>
</dbReference>
<reference evidence="6 7" key="1">
    <citation type="submission" date="2020-08" db="EMBL/GenBank/DDBJ databases">
        <authorList>
            <person name="Hejnol A."/>
        </authorList>
    </citation>
    <scope>NUCLEOTIDE SEQUENCE [LARGE SCALE GENOMIC DNA]</scope>
</reference>
<proteinExistence type="predicted"/>
<dbReference type="OrthoDB" id="6227627at2759"/>
<protein>
    <submittedName>
        <fullName evidence="6">DgyrCDS14961</fullName>
    </submittedName>
</protein>
<dbReference type="PROSITE" id="PS50092">
    <property type="entry name" value="TSP1"/>
    <property type="match status" value="1"/>
</dbReference>
<dbReference type="FunFam" id="2.20.100.10:FF:000002">
    <property type="entry name" value="Unc-5 netrin receptor C"/>
    <property type="match status" value="1"/>
</dbReference>
<dbReference type="GO" id="GO:0005576">
    <property type="term" value="C:extracellular region"/>
    <property type="evidence" value="ECO:0007669"/>
    <property type="project" value="InterPro"/>
</dbReference>
<feature type="compositionally biased region" description="Polar residues" evidence="3">
    <location>
        <begin position="217"/>
        <end position="234"/>
    </location>
</feature>
<evidence type="ECO:0000313" key="6">
    <source>
        <dbReference type="EMBL" id="CAD5126956.1"/>
    </source>
</evidence>
<dbReference type="InterPro" id="IPR008983">
    <property type="entry name" value="Tumour_necrosis_fac-like_dom"/>
</dbReference>
<evidence type="ECO:0000256" key="4">
    <source>
        <dbReference type="SAM" id="SignalP"/>
    </source>
</evidence>
<dbReference type="InterPro" id="IPR036383">
    <property type="entry name" value="TSP1_rpt_sf"/>
</dbReference>
<evidence type="ECO:0000256" key="1">
    <source>
        <dbReference type="ARBA" id="ARBA00022737"/>
    </source>
</evidence>
<feature type="domain" description="Chitin-binding type-2" evidence="5">
    <location>
        <begin position="19"/>
        <end position="70"/>
    </location>
</feature>